<dbReference type="OrthoDB" id="9812206at2"/>
<name>A0A371IQM2_9FIRM</name>
<comment type="caution">
    <text evidence="13">The sequence shown here is derived from an EMBL/GenBank/DDBJ whole genome shotgun (WGS) entry which is preliminary data.</text>
</comment>
<dbReference type="AlphaFoldDB" id="A0A371IQM2"/>
<proteinExistence type="inferred from homology"/>
<dbReference type="GO" id="GO:0000287">
    <property type="term" value="F:magnesium ion binding"/>
    <property type="evidence" value="ECO:0007669"/>
    <property type="project" value="UniProtKB-UniRule"/>
</dbReference>
<feature type="binding site" evidence="9">
    <location>
        <position position="76"/>
    </location>
    <ligand>
        <name>Mg(2+)</name>
        <dbReference type="ChEBI" id="CHEBI:18420"/>
    </ligand>
</feature>
<feature type="binding site" evidence="9">
    <location>
        <position position="75"/>
    </location>
    <ligand>
        <name>4-amino-2-methyl-5-(diphosphooxymethyl)pyrimidine</name>
        <dbReference type="ChEBI" id="CHEBI:57841"/>
    </ligand>
</feature>
<evidence type="ECO:0000313" key="14">
    <source>
        <dbReference type="Proteomes" id="UP000243494"/>
    </source>
</evidence>
<feature type="binding site" evidence="9">
    <location>
        <position position="143"/>
    </location>
    <ligand>
        <name>4-amino-2-methyl-5-(diphosphooxymethyl)pyrimidine</name>
        <dbReference type="ChEBI" id="CHEBI:57841"/>
    </ligand>
</feature>
<evidence type="ECO:0000256" key="9">
    <source>
        <dbReference type="HAMAP-Rule" id="MF_00097"/>
    </source>
</evidence>
<comment type="catalytic activity">
    <reaction evidence="6 9 10">
        <text>4-methyl-5-(2-phosphooxyethyl)-thiazole + 4-amino-2-methyl-5-(diphosphooxymethyl)pyrimidine + H(+) = thiamine phosphate + diphosphate</text>
        <dbReference type="Rhea" id="RHEA:22328"/>
        <dbReference type="ChEBI" id="CHEBI:15378"/>
        <dbReference type="ChEBI" id="CHEBI:33019"/>
        <dbReference type="ChEBI" id="CHEBI:37575"/>
        <dbReference type="ChEBI" id="CHEBI:57841"/>
        <dbReference type="ChEBI" id="CHEBI:58296"/>
        <dbReference type="EC" id="2.5.1.3"/>
    </reaction>
</comment>
<evidence type="ECO:0000256" key="11">
    <source>
        <dbReference type="RuleBase" id="RU004253"/>
    </source>
</evidence>
<dbReference type="UniPathway" id="UPA00060">
    <property type="reaction ID" value="UER00141"/>
</dbReference>
<feature type="domain" description="Thiamine phosphate synthase/TenI" evidence="12">
    <location>
        <begin position="13"/>
        <end position="193"/>
    </location>
</feature>
<protein>
    <recommendedName>
        <fullName evidence="9">Thiamine-phosphate synthase</fullName>
        <shortName evidence="9">TP synthase</shortName>
        <shortName evidence="9">TPS</shortName>
        <ecNumber evidence="9">2.5.1.3</ecNumber>
    </recommendedName>
    <alternativeName>
        <fullName evidence="9">Thiamine-phosphate pyrophosphorylase</fullName>
        <shortName evidence="9">TMP pyrophosphorylase</shortName>
        <shortName evidence="9">TMP-PPase</shortName>
    </alternativeName>
</protein>
<gene>
    <name evidence="9 13" type="primary">thiE</name>
    <name evidence="13" type="ORF">CHF27_011445</name>
</gene>
<comment type="catalytic activity">
    <reaction evidence="8 9 10">
        <text>2-[(2R,5Z)-2-carboxy-4-methylthiazol-5(2H)-ylidene]ethyl phosphate + 4-amino-2-methyl-5-(diphosphooxymethyl)pyrimidine + 2 H(+) = thiamine phosphate + CO2 + diphosphate</text>
        <dbReference type="Rhea" id="RHEA:47844"/>
        <dbReference type="ChEBI" id="CHEBI:15378"/>
        <dbReference type="ChEBI" id="CHEBI:16526"/>
        <dbReference type="ChEBI" id="CHEBI:33019"/>
        <dbReference type="ChEBI" id="CHEBI:37575"/>
        <dbReference type="ChEBI" id="CHEBI:57841"/>
        <dbReference type="ChEBI" id="CHEBI:62899"/>
        <dbReference type="EC" id="2.5.1.3"/>
    </reaction>
</comment>
<keyword evidence="2 9" id="KW-0808">Transferase</keyword>
<dbReference type="Gene3D" id="3.20.20.70">
    <property type="entry name" value="Aldolase class I"/>
    <property type="match status" value="1"/>
</dbReference>
<evidence type="ECO:0000256" key="4">
    <source>
        <dbReference type="ARBA" id="ARBA00022842"/>
    </source>
</evidence>
<dbReference type="PANTHER" id="PTHR20857">
    <property type="entry name" value="THIAMINE-PHOSPHATE PYROPHOSPHORYLASE"/>
    <property type="match status" value="1"/>
</dbReference>
<accession>A0A371IQM2</accession>
<evidence type="ECO:0000256" key="8">
    <source>
        <dbReference type="ARBA" id="ARBA00047883"/>
    </source>
</evidence>
<organism evidence="13 14">
    <name type="scientific">Romboutsia maritimum</name>
    <dbReference type="NCBI Taxonomy" id="2020948"/>
    <lineage>
        <taxon>Bacteria</taxon>
        <taxon>Bacillati</taxon>
        <taxon>Bacillota</taxon>
        <taxon>Clostridia</taxon>
        <taxon>Peptostreptococcales</taxon>
        <taxon>Peptostreptococcaceae</taxon>
        <taxon>Romboutsia</taxon>
    </lineage>
</organism>
<evidence type="ECO:0000256" key="2">
    <source>
        <dbReference type="ARBA" id="ARBA00022679"/>
    </source>
</evidence>
<sequence length="210" mass="23510">MINKNELKNVLKLYLVTDSQILEGRDFYKSIEDAIKAGVTMVQLREKNALGKEFLEKAKKLREITRKYNIPLIINDRVDIAMLCDADGVHVGQSDIDAPSVRRLIGRDKIIGVSTRTIEEANLAKKEGADYIGIGTIFSTSTKLDAKLVQLNTVEEIIKKIDIPTVLIGGIDLKKIDKLKKLNSSGYAIISAILKENDIYHEVKKWISSI</sequence>
<evidence type="ECO:0000256" key="7">
    <source>
        <dbReference type="ARBA" id="ARBA00047851"/>
    </source>
</evidence>
<dbReference type="Pfam" id="PF02581">
    <property type="entry name" value="TMP-TENI"/>
    <property type="match status" value="1"/>
</dbReference>
<keyword evidence="14" id="KW-1185">Reference proteome</keyword>
<comment type="catalytic activity">
    <reaction evidence="7 9 10">
        <text>2-(2-carboxy-4-methylthiazol-5-yl)ethyl phosphate + 4-amino-2-methyl-5-(diphosphooxymethyl)pyrimidine + 2 H(+) = thiamine phosphate + CO2 + diphosphate</text>
        <dbReference type="Rhea" id="RHEA:47848"/>
        <dbReference type="ChEBI" id="CHEBI:15378"/>
        <dbReference type="ChEBI" id="CHEBI:16526"/>
        <dbReference type="ChEBI" id="CHEBI:33019"/>
        <dbReference type="ChEBI" id="CHEBI:37575"/>
        <dbReference type="ChEBI" id="CHEBI:57841"/>
        <dbReference type="ChEBI" id="CHEBI:62890"/>
        <dbReference type="EC" id="2.5.1.3"/>
    </reaction>
</comment>
<dbReference type="InterPro" id="IPR036206">
    <property type="entry name" value="ThiamineP_synth_sf"/>
</dbReference>
<feature type="binding site" evidence="9">
    <location>
        <begin position="140"/>
        <end position="142"/>
    </location>
    <ligand>
        <name>2-[(2R,5Z)-2-carboxy-4-methylthiazol-5(2H)-ylidene]ethyl phosphate</name>
        <dbReference type="ChEBI" id="CHEBI:62899"/>
    </ligand>
</feature>
<evidence type="ECO:0000313" key="13">
    <source>
        <dbReference type="EMBL" id="RDY22785.1"/>
    </source>
</evidence>
<keyword evidence="4 9" id="KW-0460">Magnesium</keyword>
<dbReference type="NCBIfam" id="TIGR00693">
    <property type="entry name" value="thiE"/>
    <property type="match status" value="1"/>
</dbReference>
<reference evidence="13 14" key="1">
    <citation type="journal article" date="2017" name="Genome Announc.">
        <title>Draft Genome Sequence of Romboutsia maritimum sp. nov. Strain CCRI-22766(T), Isolated from Coastal Estuarine Mud.</title>
        <authorList>
            <person name="Maheux A.F."/>
            <person name="Boudreau D.K."/>
            <person name="Berube E."/>
            <person name="Boissinot M."/>
            <person name="Raymond F."/>
            <person name="Brodeur S."/>
            <person name="Corbeil J."/>
            <person name="Brightwell G."/>
            <person name="Broda D."/>
            <person name="Omar R.F."/>
            <person name="Bergeron M.G."/>
        </authorList>
    </citation>
    <scope>NUCLEOTIDE SEQUENCE [LARGE SCALE GENOMIC DNA]</scope>
    <source>
        <strain evidence="13 14">CCRI-22766</strain>
    </source>
</reference>
<feature type="binding site" evidence="9">
    <location>
        <position position="170"/>
    </location>
    <ligand>
        <name>2-[(2R,5Z)-2-carboxy-4-methylthiazol-5(2H)-ylidene]ethyl phosphate</name>
        <dbReference type="ChEBI" id="CHEBI:62899"/>
    </ligand>
</feature>
<evidence type="ECO:0000256" key="5">
    <source>
        <dbReference type="ARBA" id="ARBA00022977"/>
    </source>
</evidence>
<dbReference type="EMBL" id="NOJZ02000026">
    <property type="protein sequence ID" value="RDY22785.1"/>
    <property type="molecule type" value="Genomic_DNA"/>
</dbReference>
<feature type="binding site" evidence="9">
    <location>
        <begin position="43"/>
        <end position="47"/>
    </location>
    <ligand>
        <name>4-amino-2-methyl-5-(diphosphooxymethyl)pyrimidine</name>
        <dbReference type="ChEBI" id="CHEBI:57841"/>
    </ligand>
</feature>
<comment type="function">
    <text evidence="9">Condenses 4-methyl-5-(beta-hydroxyethyl)thiazole monophosphate (THZ-P) and 2-methyl-4-amino-5-hydroxymethyl pyrimidine pyrophosphate (HMP-PP) to form thiamine monophosphate (TMP).</text>
</comment>
<keyword evidence="5 9" id="KW-0784">Thiamine biosynthesis</keyword>
<dbReference type="InterPro" id="IPR013785">
    <property type="entry name" value="Aldolase_TIM"/>
</dbReference>
<dbReference type="Proteomes" id="UP000243494">
    <property type="component" value="Unassembled WGS sequence"/>
</dbReference>
<dbReference type="EC" id="2.5.1.3" evidence="9"/>
<feature type="binding site" evidence="9">
    <location>
        <position position="114"/>
    </location>
    <ligand>
        <name>4-amino-2-methyl-5-(diphosphooxymethyl)pyrimidine</name>
        <dbReference type="ChEBI" id="CHEBI:57841"/>
    </ligand>
</feature>
<comment type="similarity">
    <text evidence="9 10">Belongs to the thiamine-phosphate synthase family.</text>
</comment>
<dbReference type="HAMAP" id="MF_00097">
    <property type="entry name" value="TMP_synthase"/>
    <property type="match status" value="1"/>
</dbReference>
<dbReference type="RefSeq" id="WP_095405529.1">
    <property type="nucleotide sequence ID" value="NZ_NOJZ02000026.1"/>
</dbReference>
<feature type="binding site" evidence="9">
    <location>
        <begin position="190"/>
        <end position="191"/>
    </location>
    <ligand>
        <name>2-[(2R,5Z)-2-carboxy-4-methylthiazol-5(2H)-ylidene]ethyl phosphate</name>
        <dbReference type="ChEBI" id="CHEBI:62899"/>
    </ligand>
</feature>
<keyword evidence="3 9" id="KW-0479">Metal-binding</keyword>
<dbReference type="GO" id="GO:0004789">
    <property type="term" value="F:thiamine-phosphate diphosphorylase activity"/>
    <property type="evidence" value="ECO:0007669"/>
    <property type="project" value="UniProtKB-UniRule"/>
</dbReference>
<dbReference type="GO" id="GO:0005737">
    <property type="term" value="C:cytoplasm"/>
    <property type="evidence" value="ECO:0007669"/>
    <property type="project" value="TreeGrafter"/>
</dbReference>
<dbReference type="SUPFAM" id="SSF51391">
    <property type="entry name" value="Thiamin phosphate synthase"/>
    <property type="match status" value="1"/>
</dbReference>
<dbReference type="InterPro" id="IPR034291">
    <property type="entry name" value="TMP_synthase"/>
</dbReference>
<dbReference type="GO" id="GO:0009229">
    <property type="term" value="P:thiamine diphosphate biosynthetic process"/>
    <property type="evidence" value="ECO:0007669"/>
    <property type="project" value="UniProtKB-UniRule"/>
</dbReference>
<feature type="binding site" evidence="9">
    <location>
        <position position="95"/>
    </location>
    <ligand>
        <name>Mg(2+)</name>
        <dbReference type="ChEBI" id="CHEBI:18420"/>
    </ligand>
</feature>
<dbReference type="FunFam" id="3.20.20.70:FF:000096">
    <property type="entry name" value="Thiamine-phosphate synthase"/>
    <property type="match status" value="1"/>
</dbReference>
<dbReference type="CDD" id="cd00564">
    <property type="entry name" value="TMP_TenI"/>
    <property type="match status" value="1"/>
</dbReference>
<evidence type="ECO:0000256" key="10">
    <source>
        <dbReference type="RuleBase" id="RU003826"/>
    </source>
</evidence>
<evidence type="ECO:0000256" key="6">
    <source>
        <dbReference type="ARBA" id="ARBA00047334"/>
    </source>
</evidence>
<dbReference type="PANTHER" id="PTHR20857:SF23">
    <property type="entry name" value="THIAMINE BIOSYNTHETIC BIFUNCTIONAL ENZYME"/>
    <property type="match status" value="1"/>
</dbReference>
<evidence type="ECO:0000256" key="3">
    <source>
        <dbReference type="ARBA" id="ARBA00022723"/>
    </source>
</evidence>
<evidence type="ECO:0000256" key="1">
    <source>
        <dbReference type="ARBA" id="ARBA00005165"/>
    </source>
</evidence>
<evidence type="ECO:0000259" key="12">
    <source>
        <dbReference type="Pfam" id="PF02581"/>
    </source>
</evidence>
<comment type="cofactor">
    <cofactor evidence="9">
        <name>Mg(2+)</name>
        <dbReference type="ChEBI" id="CHEBI:18420"/>
    </cofactor>
    <text evidence="9">Binds 1 Mg(2+) ion per subunit.</text>
</comment>
<comment type="pathway">
    <text evidence="1 9 11">Cofactor biosynthesis; thiamine diphosphate biosynthesis; thiamine phosphate from 4-amino-2-methyl-5-diphosphomethylpyrimidine and 4-methyl-5-(2-phosphoethyl)-thiazole: step 1/1.</text>
</comment>
<dbReference type="InterPro" id="IPR022998">
    <property type="entry name" value="ThiamineP_synth_TenI"/>
</dbReference>
<dbReference type="GO" id="GO:0009228">
    <property type="term" value="P:thiamine biosynthetic process"/>
    <property type="evidence" value="ECO:0007669"/>
    <property type="project" value="UniProtKB-KW"/>
</dbReference>